<keyword evidence="3 6" id="KW-0812">Transmembrane</keyword>
<feature type="transmembrane region" description="Helical" evidence="6">
    <location>
        <begin position="86"/>
        <end position="113"/>
    </location>
</feature>
<accession>A0ABY4YIG5</accession>
<protein>
    <submittedName>
        <fullName evidence="7">Flippase-like domain-containing protein</fullName>
    </submittedName>
</protein>
<proteinExistence type="predicted"/>
<keyword evidence="5 6" id="KW-0472">Membrane</keyword>
<evidence type="ECO:0000313" key="7">
    <source>
        <dbReference type="EMBL" id="USQ75957.1"/>
    </source>
</evidence>
<dbReference type="EMBL" id="CP099490">
    <property type="protein sequence ID" value="USQ75957.1"/>
    <property type="molecule type" value="Genomic_DNA"/>
</dbReference>
<evidence type="ECO:0000256" key="5">
    <source>
        <dbReference type="ARBA" id="ARBA00023136"/>
    </source>
</evidence>
<dbReference type="PANTHER" id="PTHR39087">
    <property type="entry name" value="UPF0104 MEMBRANE PROTEIN MJ1595"/>
    <property type="match status" value="1"/>
</dbReference>
<evidence type="ECO:0000256" key="4">
    <source>
        <dbReference type="ARBA" id="ARBA00022989"/>
    </source>
</evidence>
<gene>
    <name evidence="7" type="ORF">NF557_15370</name>
</gene>
<dbReference type="Proteomes" id="UP001056535">
    <property type="component" value="Chromosome"/>
</dbReference>
<evidence type="ECO:0000256" key="1">
    <source>
        <dbReference type="ARBA" id="ARBA00004651"/>
    </source>
</evidence>
<comment type="subcellular location">
    <subcellularLocation>
        <location evidence="1">Cell membrane</location>
        <topology evidence="1">Multi-pass membrane protein</topology>
    </subcellularLocation>
</comment>
<keyword evidence="2" id="KW-1003">Cell membrane</keyword>
<sequence>MSVDRRPQRTWTRAVRVALSSTLLVVLLAFVLPTVTGSDWRSTMATLSFVTGWQMAALTALWLVGLWAFTFVMAASLPGLRKSQALALQFAGSAVSNLLPAGGAVGVAVTWSMMRNYGHSHAAIGLFTVVTGLWHNLARLALPAAGLGALLLVGSQVDESVRTAAVVGIAITLAVIALVVAALLHEGAARWLISVITRASVWLTRLIRRPAPQDLPGLLGDLRGSARELLRDGRVPLVGGMLVYLTLQGVLFWGCLAVVGNDLGWAQVTAGYATGRMLTLVILTPGGAGFAETGTAAVLVALGGDPTATMAGVLLFSFFTFALEIPGGALAYLWHLRQTRPGRPWSPEPVG</sequence>
<feature type="transmembrane region" description="Helical" evidence="6">
    <location>
        <begin position="53"/>
        <end position="74"/>
    </location>
</feature>
<dbReference type="RefSeq" id="WP_252620541.1">
    <property type="nucleotide sequence ID" value="NZ_CP099490.1"/>
</dbReference>
<dbReference type="Pfam" id="PF03706">
    <property type="entry name" value="LPG_synthase_TM"/>
    <property type="match status" value="1"/>
</dbReference>
<evidence type="ECO:0000256" key="6">
    <source>
        <dbReference type="SAM" id="Phobius"/>
    </source>
</evidence>
<keyword evidence="8" id="KW-1185">Reference proteome</keyword>
<evidence type="ECO:0000256" key="3">
    <source>
        <dbReference type="ARBA" id="ARBA00022692"/>
    </source>
</evidence>
<feature type="transmembrane region" description="Helical" evidence="6">
    <location>
        <begin position="133"/>
        <end position="153"/>
    </location>
</feature>
<organism evidence="7 8">
    <name type="scientific">Ornithinimicrobium cryptoxanthini</name>
    <dbReference type="NCBI Taxonomy" id="2934161"/>
    <lineage>
        <taxon>Bacteria</taxon>
        <taxon>Bacillati</taxon>
        <taxon>Actinomycetota</taxon>
        <taxon>Actinomycetes</taxon>
        <taxon>Micrococcales</taxon>
        <taxon>Ornithinimicrobiaceae</taxon>
        <taxon>Ornithinimicrobium</taxon>
    </lineage>
</organism>
<dbReference type="PANTHER" id="PTHR39087:SF2">
    <property type="entry name" value="UPF0104 MEMBRANE PROTEIN MJ1595"/>
    <property type="match status" value="1"/>
</dbReference>
<feature type="transmembrane region" description="Helical" evidence="6">
    <location>
        <begin position="280"/>
        <end position="302"/>
    </location>
</feature>
<dbReference type="InterPro" id="IPR022791">
    <property type="entry name" value="L-PG_synthase/AglD"/>
</dbReference>
<feature type="transmembrane region" description="Helical" evidence="6">
    <location>
        <begin position="308"/>
        <end position="334"/>
    </location>
</feature>
<evidence type="ECO:0000313" key="8">
    <source>
        <dbReference type="Proteomes" id="UP001056535"/>
    </source>
</evidence>
<evidence type="ECO:0000256" key="2">
    <source>
        <dbReference type="ARBA" id="ARBA00022475"/>
    </source>
</evidence>
<reference evidence="7" key="1">
    <citation type="submission" date="2022-06" db="EMBL/GenBank/DDBJ databases">
        <title>Ornithinimicrobium JY.X270.</title>
        <authorList>
            <person name="Huang Y."/>
        </authorList>
    </citation>
    <scope>NUCLEOTIDE SEQUENCE</scope>
    <source>
        <strain evidence="7">JY.X270</strain>
    </source>
</reference>
<feature type="transmembrane region" description="Helical" evidence="6">
    <location>
        <begin position="165"/>
        <end position="184"/>
    </location>
</feature>
<feature type="transmembrane region" description="Helical" evidence="6">
    <location>
        <begin position="237"/>
        <end position="259"/>
    </location>
</feature>
<keyword evidence="4 6" id="KW-1133">Transmembrane helix</keyword>
<name>A0ABY4YIG5_9MICO</name>